<dbReference type="PROSITE" id="PS51464">
    <property type="entry name" value="SIS"/>
    <property type="match status" value="1"/>
</dbReference>
<dbReference type="EMBL" id="CP012332">
    <property type="protein sequence ID" value="AKU91766.1"/>
    <property type="molecule type" value="Genomic_DNA"/>
</dbReference>
<dbReference type="PATRIC" id="fig|1391653.3.peg.2251"/>
<feature type="site" description="Catalytically relevant" evidence="6">
    <location>
        <position position="180"/>
    </location>
</feature>
<dbReference type="Gene3D" id="3.10.580.10">
    <property type="entry name" value="CBS-domain"/>
    <property type="match status" value="1"/>
</dbReference>
<dbReference type="SUPFAM" id="SSF53697">
    <property type="entry name" value="SIS domain"/>
    <property type="match status" value="1"/>
</dbReference>
<evidence type="ECO:0000256" key="5">
    <source>
        <dbReference type="PIRSR" id="PIRSR004692-2"/>
    </source>
</evidence>
<dbReference type="STRING" id="1391653.AKJ08_2153"/>
<feature type="domain" description="SIS" evidence="10">
    <location>
        <begin position="69"/>
        <end position="212"/>
    </location>
</feature>
<dbReference type="PANTHER" id="PTHR42745:SF1">
    <property type="entry name" value="ARABINOSE 5-PHOSPHATE ISOMERASE KDSD"/>
    <property type="match status" value="1"/>
</dbReference>
<keyword evidence="5" id="KW-0862">Zinc</keyword>
<dbReference type="AlphaFoldDB" id="A0A0K1PED1"/>
<dbReference type="Pfam" id="PF01380">
    <property type="entry name" value="SIS"/>
    <property type="match status" value="1"/>
</dbReference>
<evidence type="ECO:0000256" key="7">
    <source>
        <dbReference type="PROSITE-ProRule" id="PRU00703"/>
    </source>
</evidence>
<dbReference type="SMART" id="SM00116">
    <property type="entry name" value="CBS"/>
    <property type="match status" value="2"/>
</dbReference>
<dbReference type="Gene3D" id="3.40.50.10490">
    <property type="entry name" value="Glucose-6-phosphate isomerase like protein, domain 1"/>
    <property type="match status" value="1"/>
</dbReference>
<evidence type="ECO:0000313" key="12">
    <source>
        <dbReference type="Proteomes" id="UP000055590"/>
    </source>
</evidence>
<dbReference type="Pfam" id="PF00571">
    <property type="entry name" value="CBS"/>
    <property type="match status" value="2"/>
</dbReference>
<gene>
    <name evidence="11" type="ORF">AKJ08_2153</name>
</gene>
<dbReference type="NCBIfam" id="TIGR00393">
    <property type="entry name" value="kpsF"/>
    <property type="match status" value="1"/>
</dbReference>
<dbReference type="CDD" id="cd04604">
    <property type="entry name" value="CBS_pair_SIS_assoc"/>
    <property type="match status" value="1"/>
</dbReference>
<dbReference type="KEGG" id="vin:AKJ08_2153"/>
<protein>
    <submittedName>
        <fullName evidence="11">Arabinose 5-phosphate isomerase</fullName>
    </submittedName>
</protein>
<dbReference type="CDD" id="cd05014">
    <property type="entry name" value="SIS_Kpsf"/>
    <property type="match status" value="1"/>
</dbReference>
<feature type="domain" description="CBS" evidence="9">
    <location>
        <begin position="237"/>
        <end position="298"/>
    </location>
</feature>
<evidence type="ECO:0000256" key="2">
    <source>
        <dbReference type="ARBA" id="ARBA00022737"/>
    </source>
</evidence>
<evidence type="ECO:0000256" key="4">
    <source>
        <dbReference type="PIRNR" id="PIRNR004692"/>
    </source>
</evidence>
<evidence type="ECO:0000256" key="8">
    <source>
        <dbReference type="SAM" id="MobiDB-lite"/>
    </source>
</evidence>
<evidence type="ECO:0000256" key="1">
    <source>
        <dbReference type="ARBA" id="ARBA00008165"/>
    </source>
</evidence>
<dbReference type="GO" id="GO:1901135">
    <property type="term" value="P:carbohydrate derivative metabolic process"/>
    <property type="evidence" value="ECO:0007669"/>
    <property type="project" value="InterPro"/>
</dbReference>
<feature type="site" description="Catalytically relevant" evidence="6">
    <location>
        <position position="139"/>
    </location>
</feature>
<dbReference type="PIRSF" id="PIRSF004692">
    <property type="entry name" value="KdsD_KpsF"/>
    <property type="match status" value="1"/>
</dbReference>
<dbReference type="InterPro" id="IPR000644">
    <property type="entry name" value="CBS_dom"/>
</dbReference>
<dbReference type="InterPro" id="IPR050986">
    <property type="entry name" value="GutQ/KpsF_isomerases"/>
</dbReference>
<dbReference type="PROSITE" id="PS51371">
    <property type="entry name" value="CBS"/>
    <property type="match status" value="2"/>
</dbReference>
<feature type="site" description="Catalytically relevant" evidence="6">
    <location>
        <position position="221"/>
    </location>
</feature>
<organism evidence="11 12">
    <name type="scientific">Vulgatibacter incomptus</name>
    <dbReference type="NCBI Taxonomy" id="1391653"/>
    <lineage>
        <taxon>Bacteria</taxon>
        <taxon>Pseudomonadati</taxon>
        <taxon>Myxococcota</taxon>
        <taxon>Myxococcia</taxon>
        <taxon>Myxococcales</taxon>
        <taxon>Cystobacterineae</taxon>
        <taxon>Vulgatibacteraceae</taxon>
        <taxon>Vulgatibacter</taxon>
    </lineage>
</organism>
<evidence type="ECO:0000259" key="9">
    <source>
        <dbReference type="PROSITE" id="PS51371"/>
    </source>
</evidence>
<dbReference type="FunFam" id="3.40.50.10490:FF:000011">
    <property type="entry name" value="Arabinose 5-phosphate isomerase"/>
    <property type="match status" value="1"/>
</dbReference>
<dbReference type="InterPro" id="IPR046348">
    <property type="entry name" value="SIS_dom_sf"/>
</dbReference>
<proteinExistence type="inferred from homology"/>
<feature type="site" description="Catalytically relevant" evidence="6">
    <location>
        <position position="87"/>
    </location>
</feature>
<feature type="domain" description="CBS" evidence="9">
    <location>
        <begin position="306"/>
        <end position="358"/>
    </location>
</feature>
<accession>A0A0K1PED1</accession>
<dbReference type="InterPro" id="IPR035474">
    <property type="entry name" value="SIS_Kpsf"/>
</dbReference>
<dbReference type="GO" id="GO:0046872">
    <property type="term" value="F:metal ion binding"/>
    <property type="evidence" value="ECO:0007669"/>
    <property type="project" value="UniProtKB-KW"/>
</dbReference>
<keyword evidence="12" id="KW-1185">Reference proteome</keyword>
<feature type="region of interest" description="Disordered" evidence="8">
    <location>
        <begin position="1"/>
        <end position="40"/>
    </location>
</feature>
<dbReference type="GO" id="GO:0097367">
    <property type="term" value="F:carbohydrate derivative binding"/>
    <property type="evidence" value="ECO:0007669"/>
    <property type="project" value="InterPro"/>
</dbReference>
<name>A0A0K1PED1_9BACT</name>
<evidence type="ECO:0000256" key="3">
    <source>
        <dbReference type="ARBA" id="ARBA00023122"/>
    </source>
</evidence>
<dbReference type="InterPro" id="IPR046342">
    <property type="entry name" value="CBS_dom_sf"/>
</dbReference>
<keyword evidence="3 7" id="KW-0129">CBS domain</keyword>
<dbReference type="OrthoDB" id="9762536at2"/>
<dbReference type="RefSeq" id="WP_050726034.1">
    <property type="nucleotide sequence ID" value="NZ_CP012332.1"/>
</dbReference>
<sequence>MATRKNPSKTAPKPKTVRPSAPAPRRTRRKPENSPSPHDLVVAGRRVVEAELAAIQSLRPRIGHSFAKAVELILGCTGRLVVTGLGKPGFVAQKISATFASTGTPSLYLHPAEALHGDLGRVTRDDVVLALSNSGRTEEIVRLMGPVERIGAKVIVMTGDTSSPLAEKADIVLDIGNVEEACPLGLAPTASSTVLLVLGDALAMTVLENRPFGNDDYALIHPSGSLGKKVMRVAEAMRQGDSNPVVRADEPLAKAVAVMTQTPGKPGATNVVDKRGRLVGIFTDGDLRRLFERGPSALECTVGEVMCHEPRTVHPEMLVLEAAQVLRDSRIDQVPVVDEKHRPVGLLDVQDLLALNSL</sequence>
<dbReference type="InterPro" id="IPR004800">
    <property type="entry name" value="KdsD/KpsF-type"/>
</dbReference>
<dbReference type="Proteomes" id="UP000055590">
    <property type="component" value="Chromosome"/>
</dbReference>
<keyword evidence="5" id="KW-0479">Metal-binding</keyword>
<dbReference type="GO" id="GO:0019146">
    <property type="term" value="F:arabinose-5-phosphate isomerase activity"/>
    <property type="evidence" value="ECO:0007669"/>
    <property type="project" value="UniProtKB-ARBA"/>
</dbReference>
<dbReference type="GO" id="GO:0005975">
    <property type="term" value="P:carbohydrate metabolic process"/>
    <property type="evidence" value="ECO:0007669"/>
    <property type="project" value="InterPro"/>
</dbReference>
<evidence type="ECO:0000256" key="6">
    <source>
        <dbReference type="PIRSR" id="PIRSR004692-3"/>
    </source>
</evidence>
<keyword evidence="11" id="KW-0413">Isomerase</keyword>
<keyword evidence="2" id="KW-0677">Repeat</keyword>
<dbReference type="PANTHER" id="PTHR42745">
    <property type="match status" value="1"/>
</dbReference>
<evidence type="ECO:0000313" key="11">
    <source>
        <dbReference type="EMBL" id="AKU91766.1"/>
    </source>
</evidence>
<reference evidence="11 12" key="1">
    <citation type="submission" date="2015-08" db="EMBL/GenBank/DDBJ databases">
        <authorList>
            <person name="Babu N.S."/>
            <person name="Beckwith C.J."/>
            <person name="Beseler K.G."/>
            <person name="Brison A."/>
            <person name="Carone J.V."/>
            <person name="Caskin T.P."/>
            <person name="Diamond M."/>
            <person name="Durham M.E."/>
            <person name="Foxe J.M."/>
            <person name="Go M."/>
            <person name="Henderson B.A."/>
            <person name="Jones I.B."/>
            <person name="McGettigan J.A."/>
            <person name="Micheletti S.J."/>
            <person name="Nasrallah M.E."/>
            <person name="Ortiz D."/>
            <person name="Piller C.R."/>
            <person name="Privatt S.R."/>
            <person name="Schneider S.L."/>
            <person name="Sharp S."/>
            <person name="Smith T.C."/>
            <person name="Stanton J.D."/>
            <person name="Ullery H.E."/>
            <person name="Wilson R.J."/>
            <person name="Serrano M.G."/>
            <person name="Buck G."/>
            <person name="Lee V."/>
            <person name="Wang Y."/>
            <person name="Carvalho R."/>
            <person name="Voegtly L."/>
            <person name="Shi R."/>
            <person name="Duckworth R."/>
            <person name="Johnson A."/>
            <person name="Loviza R."/>
            <person name="Walstead R."/>
            <person name="Shah Z."/>
            <person name="Kiflezghi M."/>
            <person name="Wade K."/>
            <person name="Ball S.L."/>
            <person name="Bradley K.W."/>
            <person name="Asai D.J."/>
            <person name="Bowman C.A."/>
            <person name="Russell D.A."/>
            <person name="Pope W.H."/>
            <person name="Jacobs-Sera D."/>
            <person name="Hendrix R.W."/>
            <person name="Hatfull G.F."/>
        </authorList>
    </citation>
    <scope>NUCLEOTIDE SEQUENCE [LARGE SCALE GENOMIC DNA]</scope>
    <source>
        <strain evidence="11 12">DSM 27710</strain>
    </source>
</reference>
<evidence type="ECO:0000259" key="10">
    <source>
        <dbReference type="PROSITE" id="PS51464"/>
    </source>
</evidence>
<comment type="similarity">
    <text evidence="1 4">Belongs to the SIS family. GutQ/KpsF subfamily.</text>
</comment>
<feature type="binding site" evidence="5">
    <location>
        <position position="110"/>
    </location>
    <ligand>
        <name>Zn(2+)</name>
        <dbReference type="ChEBI" id="CHEBI:29105"/>
    </ligand>
</feature>
<dbReference type="InterPro" id="IPR001347">
    <property type="entry name" value="SIS_dom"/>
</dbReference>